<name>A0AAD6GGI8_9EURO</name>
<keyword evidence="4" id="KW-0812">Transmembrane</keyword>
<dbReference type="SUPFAM" id="SSF51695">
    <property type="entry name" value="PLC-like phosphodiesterases"/>
    <property type="match status" value="1"/>
</dbReference>
<comment type="similarity">
    <text evidence="1">Belongs to the AIM6 family.</text>
</comment>
<feature type="region of interest" description="Disordered" evidence="3">
    <location>
        <begin position="1"/>
        <end position="53"/>
    </location>
</feature>
<dbReference type="InterPro" id="IPR051236">
    <property type="entry name" value="HAT_RTT109-like"/>
</dbReference>
<protein>
    <recommendedName>
        <fullName evidence="2">Altered inheritance of mitochondria protein 6</fullName>
    </recommendedName>
</protein>
<sequence length="462" mass="52715">MAVSFRSQGGEASRDSSDGLLEPYEAYTDSPNTNNVNKPSVQVHSVPQGQVGRRSRWRQSLDWIPSFAPRRNNEDDEEDLPLLSEVPQRKKRSCRSRYWHYFLRTLTAFFVMLGIIQFISLACGIVLTFFPDEYDRAAPSWARTGEQLDANDINHWPTDISRDIIPFGCHSHNDYWRRVPLYSALQAGCIGIEADVWLFDNELYVGHTTTSLTSRRTLRSMYVDPLVRILERQNPISSFQRFISQPPHGVFDTDPSQTLILLIDFKTDGATTWPVVASHLAPLRDRGYLTHFNGQEVIQGPITVVGTGNTPFDLTVANSTYRDIFFDAPLAKLVDTDKPDDESSLTPTGSGQGLSGMPEIITANTFNMTNSYYASVDFKSAIGFPWPFHFSKHQIDLIRTHVRIAHRHGLKVRYWGIPSWPRSLRNHIWRILAQEGVDMLNVDDLVEATKGTWEIKILDWWK</sequence>
<evidence type="ECO:0000256" key="1">
    <source>
        <dbReference type="ARBA" id="ARBA00008858"/>
    </source>
</evidence>
<evidence type="ECO:0000313" key="5">
    <source>
        <dbReference type="EMBL" id="KAJ5546027.1"/>
    </source>
</evidence>
<reference evidence="5 6" key="1">
    <citation type="journal article" date="2023" name="IMA Fungus">
        <title>Comparative genomic study of the Penicillium genus elucidates a diverse pangenome and 15 lateral gene transfer events.</title>
        <authorList>
            <person name="Petersen C."/>
            <person name="Sorensen T."/>
            <person name="Nielsen M.R."/>
            <person name="Sondergaard T.E."/>
            <person name="Sorensen J.L."/>
            <person name="Fitzpatrick D.A."/>
            <person name="Frisvad J.C."/>
            <person name="Nielsen K.L."/>
        </authorList>
    </citation>
    <scope>NUCLEOTIDE SEQUENCE [LARGE SCALE GENOMIC DNA]</scope>
    <source>
        <strain evidence="5 6">IBT 35679</strain>
    </source>
</reference>
<keyword evidence="4" id="KW-0472">Membrane</keyword>
<organism evidence="5 6">
    <name type="scientific">Penicillium frequentans</name>
    <dbReference type="NCBI Taxonomy" id="3151616"/>
    <lineage>
        <taxon>Eukaryota</taxon>
        <taxon>Fungi</taxon>
        <taxon>Dikarya</taxon>
        <taxon>Ascomycota</taxon>
        <taxon>Pezizomycotina</taxon>
        <taxon>Eurotiomycetes</taxon>
        <taxon>Eurotiomycetidae</taxon>
        <taxon>Eurotiales</taxon>
        <taxon>Aspergillaceae</taxon>
        <taxon>Penicillium</taxon>
    </lineage>
</organism>
<evidence type="ECO:0000256" key="2">
    <source>
        <dbReference type="ARBA" id="ARBA00014286"/>
    </source>
</evidence>
<keyword evidence="4" id="KW-1133">Transmembrane helix</keyword>
<gene>
    <name evidence="5" type="ORF">N7494_003612</name>
</gene>
<dbReference type="EMBL" id="JAQIZZ010000003">
    <property type="protein sequence ID" value="KAJ5546027.1"/>
    <property type="molecule type" value="Genomic_DNA"/>
</dbReference>
<dbReference type="PANTHER" id="PTHR31571">
    <property type="entry name" value="ALTERED INHERITANCE OF MITOCHONDRIA PROTEIN 6"/>
    <property type="match status" value="1"/>
</dbReference>
<comment type="caution">
    <text evidence="5">The sequence shown here is derived from an EMBL/GenBank/DDBJ whole genome shotgun (WGS) entry which is preliminary data.</text>
</comment>
<evidence type="ECO:0000313" key="6">
    <source>
        <dbReference type="Proteomes" id="UP001220324"/>
    </source>
</evidence>
<dbReference type="GO" id="GO:0008081">
    <property type="term" value="F:phosphoric diester hydrolase activity"/>
    <property type="evidence" value="ECO:0007669"/>
    <property type="project" value="InterPro"/>
</dbReference>
<evidence type="ECO:0000256" key="4">
    <source>
        <dbReference type="SAM" id="Phobius"/>
    </source>
</evidence>
<dbReference type="PANTHER" id="PTHR31571:SF1">
    <property type="entry name" value="ALTERED INHERITANCE OF MITOCHONDRIA PROTEIN 6"/>
    <property type="match status" value="1"/>
</dbReference>
<evidence type="ECO:0000256" key="3">
    <source>
        <dbReference type="SAM" id="MobiDB-lite"/>
    </source>
</evidence>
<dbReference type="Proteomes" id="UP001220324">
    <property type="component" value="Unassembled WGS sequence"/>
</dbReference>
<feature type="transmembrane region" description="Helical" evidence="4">
    <location>
        <begin position="101"/>
        <end position="130"/>
    </location>
</feature>
<feature type="compositionally biased region" description="Polar residues" evidence="3">
    <location>
        <begin position="29"/>
        <end position="48"/>
    </location>
</feature>
<dbReference type="GO" id="GO:0006629">
    <property type="term" value="P:lipid metabolic process"/>
    <property type="evidence" value="ECO:0007669"/>
    <property type="project" value="InterPro"/>
</dbReference>
<accession>A0AAD6GGI8</accession>
<dbReference type="InterPro" id="IPR017946">
    <property type="entry name" value="PLC-like_Pdiesterase_TIM-brl"/>
</dbReference>
<proteinExistence type="inferred from homology"/>
<keyword evidence="6" id="KW-1185">Reference proteome</keyword>
<dbReference type="AlphaFoldDB" id="A0AAD6GGI8"/>